<dbReference type="AlphaFoldDB" id="A0A2T2NI72"/>
<sequence>MSPTNTSSTSSTSTHPSERPSPLTVETRATQPLAALQTFTCHCLHPHSLQLSSHYWTPTATAIATATTSLRVGLRGLAECTPCAWQPGFHPVSWFGPSPARLTASTRQCRVHCARQTTDELSSVPTRGTCRLGGLVSGVGGRGVGGVASSARTMIQRPSLRLSLPNIGGGSELGVGSHAPESRCPEAQRRCLALPCNHAFPCRARVQLATVEHYQIFTMPPPCWYMRDCAQHRDGTKRRPQPMRLPFQCCSRPSTCPRRLTVRPAVLELMHSAMFAATRPPCALPLPSRPLTLSRGSRFSRRTGLFPRQLFSHTRENVLRQCLRYPLAPIASVRLAIDNLALAAH</sequence>
<reference evidence="2 3" key="1">
    <citation type="journal article" date="2018" name="Front. Microbiol.">
        <title>Genome-Wide Analysis of Corynespora cassiicola Leaf Fall Disease Putative Effectors.</title>
        <authorList>
            <person name="Lopez D."/>
            <person name="Ribeiro S."/>
            <person name="Label P."/>
            <person name="Fumanal B."/>
            <person name="Venisse J.S."/>
            <person name="Kohler A."/>
            <person name="de Oliveira R.R."/>
            <person name="Labutti K."/>
            <person name="Lipzen A."/>
            <person name="Lail K."/>
            <person name="Bauer D."/>
            <person name="Ohm R.A."/>
            <person name="Barry K.W."/>
            <person name="Spatafora J."/>
            <person name="Grigoriev I.V."/>
            <person name="Martin F.M."/>
            <person name="Pujade-Renaud V."/>
        </authorList>
    </citation>
    <scope>NUCLEOTIDE SEQUENCE [LARGE SCALE GENOMIC DNA]</scope>
    <source>
        <strain evidence="2 3">Philippines</strain>
    </source>
</reference>
<dbReference type="EMBL" id="KZ678137">
    <property type="protein sequence ID" value="PSN64966.1"/>
    <property type="molecule type" value="Genomic_DNA"/>
</dbReference>
<dbReference type="Proteomes" id="UP000240883">
    <property type="component" value="Unassembled WGS sequence"/>
</dbReference>
<accession>A0A2T2NI72</accession>
<feature type="region of interest" description="Disordered" evidence="1">
    <location>
        <begin position="1"/>
        <end position="25"/>
    </location>
</feature>
<evidence type="ECO:0000256" key="1">
    <source>
        <dbReference type="SAM" id="MobiDB-lite"/>
    </source>
</evidence>
<name>A0A2T2NI72_CORCC</name>
<keyword evidence="3" id="KW-1185">Reference proteome</keyword>
<organism evidence="2 3">
    <name type="scientific">Corynespora cassiicola Philippines</name>
    <dbReference type="NCBI Taxonomy" id="1448308"/>
    <lineage>
        <taxon>Eukaryota</taxon>
        <taxon>Fungi</taxon>
        <taxon>Dikarya</taxon>
        <taxon>Ascomycota</taxon>
        <taxon>Pezizomycotina</taxon>
        <taxon>Dothideomycetes</taxon>
        <taxon>Pleosporomycetidae</taxon>
        <taxon>Pleosporales</taxon>
        <taxon>Corynesporascaceae</taxon>
        <taxon>Corynespora</taxon>
    </lineage>
</organism>
<proteinExistence type="predicted"/>
<evidence type="ECO:0000313" key="3">
    <source>
        <dbReference type="Proteomes" id="UP000240883"/>
    </source>
</evidence>
<feature type="compositionally biased region" description="Low complexity" evidence="1">
    <location>
        <begin position="1"/>
        <end position="15"/>
    </location>
</feature>
<protein>
    <submittedName>
        <fullName evidence="2">Uncharacterized protein</fullName>
    </submittedName>
</protein>
<gene>
    <name evidence="2" type="ORF">BS50DRAFT_48463</name>
</gene>
<evidence type="ECO:0000313" key="2">
    <source>
        <dbReference type="EMBL" id="PSN64966.1"/>
    </source>
</evidence>